<name>A0A183LEF5_9TREM</name>
<protein>
    <submittedName>
        <fullName evidence="1">Uncharacterized protein</fullName>
    </submittedName>
</protein>
<dbReference type="EMBL" id="UZAI01000543">
    <property type="protein sequence ID" value="VDO54148.1"/>
    <property type="molecule type" value="Genomic_DNA"/>
</dbReference>
<reference evidence="1 2" key="1">
    <citation type="submission" date="2018-11" db="EMBL/GenBank/DDBJ databases">
        <authorList>
            <consortium name="Pathogen Informatics"/>
        </authorList>
    </citation>
    <scope>NUCLEOTIDE SEQUENCE [LARGE SCALE GENOMIC DNA]</scope>
    <source>
        <strain evidence="1 2">Zambia</strain>
    </source>
</reference>
<sequence>MQHESNASNAEHIKTFDVSSSEMRSASMHEIVNSCPSVQSDRITRYASPNRYSQNHGVNLSRSKLRSTMPTSFSSYAVPSLNEVTSSMSTSKSLDMNVVKNQEELPLQGGDGCCDKYISSICAKKVSPRNQPVGYVNSDQLNSIGRHSSDHITTYSNTLNHNSNSFVKISHHHTPITTSLICSSSPSSTIYTNEPLIHRNSHPDQPYSSYCQGKPSTFFCLCT</sequence>
<dbReference type="Proteomes" id="UP000277204">
    <property type="component" value="Unassembled WGS sequence"/>
</dbReference>
<evidence type="ECO:0000313" key="1">
    <source>
        <dbReference type="EMBL" id="VDO54148.1"/>
    </source>
</evidence>
<dbReference type="AlphaFoldDB" id="A0A183LEF5"/>
<organism evidence="1 2">
    <name type="scientific">Schistosoma margrebowiei</name>
    <dbReference type="NCBI Taxonomy" id="48269"/>
    <lineage>
        <taxon>Eukaryota</taxon>
        <taxon>Metazoa</taxon>
        <taxon>Spiralia</taxon>
        <taxon>Lophotrochozoa</taxon>
        <taxon>Platyhelminthes</taxon>
        <taxon>Trematoda</taxon>
        <taxon>Digenea</taxon>
        <taxon>Strigeidida</taxon>
        <taxon>Schistosomatoidea</taxon>
        <taxon>Schistosomatidae</taxon>
        <taxon>Schistosoma</taxon>
    </lineage>
</organism>
<accession>A0A183LEF5</accession>
<evidence type="ECO:0000313" key="2">
    <source>
        <dbReference type="Proteomes" id="UP000277204"/>
    </source>
</evidence>
<keyword evidence="2" id="KW-1185">Reference proteome</keyword>
<gene>
    <name evidence="1" type="ORF">SMRZ_LOCUS2180</name>
</gene>
<proteinExistence type="predicted"/>